<dbReference type="EMBL" id="LXWW01000320">
    <property type="protein sequence ID" value="OAO13848.1"/>
    <property type="molecule type" value="Genomic_DNA"/>
</dbReference>
<evidence type="ECO:0000313" key="2">
    <source>
        <dbReference type="Proteomes" id="UP000078348"/>
    </source>
</evidence>
<dbReference type="SUPFAM" id="SSF53335">
    <property type="entry name" value="S-adenosyl-L-methionine-dependent methyltransferases"/>
    <property type="match status" value="1"/>
</dbReference>
<keyword evidence="2" id="KW-1185">Reference proteome</keyword>
<proteinExistence type="predicted"/>
<dbReference type="AlphaFoldDB" id="A0A196S9Z7"/>
<organism evidence="1 2">
    <name type="scientific">Blastocystis sp. subtype 1 (strain ATCC 50177 / NandII)</name>
    <dbReference type="NCBI Taxonomy" id="478820"/>
    <lineage>
        <taxon>Eukaryota</taxon>
        <taxon>Sar</taxon>
        <taxon>Stramenopiles</taxon>
        <taxon>Bigyra</taxon>
        <taxon>Opalozoa</taxon>
        <taxon>Opalinata</taxon>
        <taxon>Blastocystidae</taxon>
        <taxon>Blastocystis</taxon>
    </lineage>
</organism>
<accession>A0A196S9Z7</accession>
<gene>
    <name evidence="1" type="ORF">AV274_4523</name>
</gene>
<protein>
    <submittedName>
        <fullName evidence="1">Uncharacterized protein</fullName>
    </submittedName>
</protein>
<sequence>MDPFSRVRSYYIQGAPTRVVIDLIKQCPDWSELAFQERICINHPLIQKNGHVQDYECPFVRKYFDMLMLKDVYIADSLAQEYDRIHNHAAEEGEYHFCYYPIPERNEALQIRLKRSSNCTAFKTWEACFAFMEWILDHKEAFRGKRVLELGAGSGLCGQMLQCVVRDCQVTMSDYCDEVVEYILGNVEENSAVFQEMGIEPPSVATVDFCNPNEAELARLAPQVIIATDITFSPDLVDGLIAMLDLCFSAHSLERAFICCTIRTEELFNRFKSGMEKKYRIVEHELEQKNIWYYFKYARIVLLEISKSP</sequence>
<dbReference type="GO" id="GO:0032991">
    <property type="term" value="C:protein-containing complex"/>
    <property type="evidence" value="ECO:0007669"/>
    <property type="project" value="TreeGrafter"/>
</dbReference>
<dbReference type="Pfam" id="PF10294">
    <property type="entry name" value="Methyltransf_16"/>
    <property type="match status" value="1"/>
</dbReference>
<dbReference type="InterPro" id="IPR029063">
    <property type="entry name" value="SAM-dependent_MTases_sf"/>
</dbReference>
<reference evidence="1 2" key="1">
    <citation type="submission" date="2016-05" db="EMBL/GenBank/DDBJ databases">
        <title>Nuclear genome of Blastocystis sp. subtype 1 NandII.</title>
        <authorList>
            <person name="Gentekaki E."/>
            <person name="Curtis B."/>
            <person name="Stairs C."/>
            <person name="Eme L."/>
            <person name="Herman E."/>
            <person name="Klimes V."/>
            <person name="Arias M.C."/>
            <person name="Elias M."/>
            <person name="Hilliou F."/>
            <person name="Klute M."/>
            <person name="Malik S.-B."/>
            <person name="Pightling A."/>
            <person name="Rachubinski R."/>
            <person name="Salas D."/>
            <person name="Schlacht A."/>
            <person name="Suga H."/>
            <person name="Archibald J."/>
            <person name="Ball S.G."/>
            <person name="Clark G."/>
            <person name="Dacks J."/>
            <person name="Van Der Giezen M."/>
            <person name="Tsaousis A."/>
            <person name="Roger A."/>
        </authorList>
    </citation>
    <scope>NUCLEOTIDE SEQUENCE [LARGE SCALE GENOMIC DNA]</scope>
    <source>
        <strain evidence="2">ATCC 50177 / NandII</strain>
    </source>
</reference>
<name>A0A196S9Z7_BLAHN</name>
<dbReference type="OrthoDB" id="194386at2759"/>
<comment type="caution">
    <text evidence="1">The sequence shown here is derived from an EMBL/GenBank/DDBJ whole genome shotgun (WGS) entry which is preliminary data.</text>
</comment>
<dbReference type="PANTHER" id="PTHR14614">
    <property type="entry name" value="HEPATOCELLULAR CARCINOMA-ASSOCIATED ANTIGEN"/>
    <property type="match status" value="1"/>
</dbReference>
<dbReference type="STRING" id="478820.A0A196S9Z7"/>
<dbReference type="InterPro" id="IPR019410">
    <property type="entry name" value="Methyltransf_16"/>
</dbReference>
<dbReference type="Gene3D" id="3.40.50.150">
    <property type="entry name" value="Vaccinia Virus protein VP39"/>
    <property type="match status" value="1"/>
</dbReference>
<dbReference type="Proteomes" id="UP000078348">
    <property type="component" value="Unassembled WGS sequence"/>
</dbReference>
<dbReference type="PANTHER" id="PTHR14614:SF130">
    <property type="entry name" value="PROTEIN-LYSINE N-METHYLTRANSFERASE EEF2KMT"/>
    <property type="match status" value="1"/>
</dbReference>
<evidence type="ECO:0000313" key="1">
    <source>
        <dbReference type="EMBL" id="OAO13848.1"/>
    </source>
</evidence>